<dbReference type="Proteomes" id="UP000242864">
    <property type="component" value="Chromosome"/>
</dbReference>
<evidence type="ECO:0000256" key="1">
    <source>
        <dbReference type="SAM" id="Phobius"/>
    </source>
</evidence>
<keyword evidence="3" id="KW-1185">Reference proteome</keyword>
<sequence length="210" mass="25022">MNPLVNTFLDFEVQLFSRISHFLMSLYEHFNFPWLILIIVLIFRKDISKMLIRVSSIDYEKNAGKVSVLFSTMKHLESQMEGSEQQQIDEYGEDIRERVHLDQDPKFVGEMPSYDYYFNLVHRPAFTCKSIAKYGYFKTIEDLYKAYLFLTKDYSKVHHPPSDIIENIYETAMDIKRNRGLLFDEQFIAKYRRFIALTYMGLVENNKNSE</sequence>
<dbReference type="KEGG" id="slz:B5P37_10355"/>
<feature type="transmembrane region" description="Helical" evidence="1">
    <location>
        <begin position="20"/>
        <end position="43"/>
    </location>
</feature>
<dbReference type="RefSeq" id="WP_085238135.1">
    <property type="nucleotide sequence ID" value="NZ_PPRH01000016.1"/>
</dbReference>
<accession>A0AAC9RV03</accession>
<proteinExistence type="predicted"/>
<evidence type="ECO:0000313" key="2">
    <source>
        <dbReference type="EMBL" id="ARJ51684.1"/>
    </source>
</evidence>
<name>A0AAC9RV03_9STAP</name>
<gene>
    <name evidence="2" type="ORF">B5P37_10355</name>
</gene>
<dbReference type="EMBL" id="CP020773">
    <property type="protein sequence ID" value="ARJ51684.1"/>
    <property type="molecule type" value="Genomic_DNA"/>
</dbReference>
<reference evidence="2 3" key="1">
    <citation type="submission" date="2017-04" db="EMBL/GenBank/DDBJ databases">
        <authorList>
            <person name="Veseli I.A."/>
            <person name="Tang C."/>
            <person name="Pombert J.-F."/>
        </authorList>
    </citation>
    <scope>NUCLEOTIDE SEQUENCE [LARGE SCALE GENOMIC DNA]</scope>
    <source>
        <strain evidence="2 3">ATCC 700373</strain>
    </source>
</reference>
<keyword evidence="1" id="KW-1133">Transmembrane helix</keyword>
<protein>
    <submittedName>
        <fullName evidence="2">Uncharacterized protein</fullName>
    </submittedName>
</protein>
<keyword evidence="1" id="KW-0472">Membrane</keyword>
<dbReference type="AlphaFoldDB" id="A0AAC9RV03"/>
<evidence type="ECO:0000313" key="3">
    <source>
        <dbReference type="Proteomes" id="UP000242864"/>
    </source>
</evidence>
<organism evidence="2 3">
    <name type="scientific">Staphylococcus lutrae</name>
    <dbReference type="NCBI Taxonomy" id="155085"/>
    <lineage>
        <taxon>Bacteria</taxon>
        <taxon>Bacillati</taxon>
        <taxon>Bacillota</taxon>
        <taxon>Bacilli</taxon>
        <taxon>Bacillales</taxon>
        <taxon>Staphylococcaceae</taxon>
        <taxon>Staphylococcus</taxon>
    </lineage>
</organism>
<keyword evidence="1" id="KW-0812">Transmembrane</keyword>